<dbReference type="GO" id="GO:0004361">
    <property type="term" value="F:glutaryl-CoA dehydrogenase activity"/>
    <property type="evidence" value="ECO:0007669"/>
    <property type="project" value="UniProtKB-EC"/>
</dbReference>
<comment type="caution">
    <text evidence="9">The sequence shown here is derived from an EMBL/GenBank/DDBJ whole genome shotgun (WGS) entry which is preliminary data.</text>
</comment>
<dbReference type="Proteomes" id="UP000559182">
    <property type="component" value="Unassembled WGS sequence"/>
</dbReference>
<keyword evidence="3 5" id="KW-0285">Flavoprotein</keyword>
<keyword evidence="5 9" id="KW-0560">Oxidoreductase</keyword>
<evidence type="ECO:0000256" key="5">
    <source>
        <dbReference type="RuleBase" id="RU362125"/>
    </source>
</evidence>
<dbReference type="Gene3D" id="2.40.110.10">
    <property type="entry name" value="Butyryl-CoA Dehydrogenase, subunit A, domain 2"/>
    <property type="match status" value="1"/>
</dbReference>
<evidence type="ECO:0000256" key="2">
    <source>
        <dbReference type="ARBA" id="ARBA00009347"/>
    </source>
</evidence>
<sequence length="407" mass="43269">MSADNPLPSGDDLGLARGTDFYGLQDRLTDDELAVRDRVRAFCDRQVVPRAAAYWEAAEMPAEIKQGYGALGVAGGSLQGYGCPGFGPLLEGIVVSELARGDGSLSTLNAVHSGLAMASIGLLGSDEQKQRWLPDMATFTRTGAFALTEPTHGSDVVSLETTAHRDGDSWVLNGAKRWIGNGHLADVVVVWARDDDGKVGGFVVEHPDGVHDPVPGFDATPIRGKTAGRGITQAQIALHDVRIPADNRLAGSRSFADTNIVLAKSRQTVAWEGLGHAIGAYDAAVTYALRREQFGRPIAKFQLVQDKLAHMLTEITAMQMVCGRLAELQAEHRATIEHAALAKLQTAAGARAVCAQARDILGGNGILLDHHVARHHADIETVYTYEGTDSVQSLIVGRAITGVSAFA</sequence>
<dbReference type="GO" id="GO:0006635">
    <property type="term" value="P:fatty acid beta-oxidation"/>
    <property type="evidence" value="ECO:0007669"/>
    <property type="project" value="InterPro"/>
</dbReference>
<organism evidence="9 10">
    <name type="scientific">Flexivirga oryzae</name>
    <dbReference type="NCBI Taxonomy" id="1794944"/>
    <lineage>
        <taxon>Bacteria</taxon>
        <taxon>Bacillati</taxon>
        <taxon>Actinomycetota</taxon>
        <taxon>Actinomycetes</taxon>
        <taxon>Micrococcales</taxon>
        <taxon>Dermacoccaceae</taxon>
        <taxon>Flexivirga</taxon>
    </lineage>
</organism>
<dbReference type="InterPro" id="IPR009100">
    <property type="entry name" value="AcylCoA_DH/oxidase_NM_dom_sf"/>
</dbReference>
<dbReference type="GO" id="GO:0050660">
    <property type="term" value="F:flavin adenine dinucleotide binding"/>
    <property type="evidence" value="ECO:0007669"/>
    <property type="project" value="InterPro"/>
</dbReference>
<dbReference type="SUPFAM" id="SSF47203">
    <property type="entry name" value="Acyl-CoA dehydrogenase C-terminal domain-like"/>
    <property type="match status" value="1"/>
</dbReference>
<dbReference type="InterPro" id="IPR009075">
    <property type="entry name" value="AcylCo_DH/oxidase_C"/>
</dbReference>
<dbReference type="EMBL" id="JACHVQ010000003">
    <property type="protein sequence ID" value="MBB2893651.1"/>
    <property type="molecule type" value="Genomic_DNA"/>
</dbReference>
<dbReference type="InterPro" id="IPR006089">
    <property type="entry name" value="Acyl-CoA_DH_CS"/>
</dbReference>
<dbReference type="Gene3D" id="1.10.540.10">
    <property type="entry name" value="Acyl-CoA dehydrogenase/oxidase, N-terminal domain"/>
    <property type="match status" value="1"/>
</dbReference>
<keyword evidence="4 5" id="KW-0274">FAD</keyword>
<dbReference type="PROSITE" id="PS00073">
    <property type="entry name" value="ACYL_COA_DH_2"/>
    <property type="match status" value="1"/>
</dbReference>
<feature type="domain" description="Acyl-CoA dehydrogenase/oxidase N-terminal" evidence="8">
    <location>
        <begin position="29"/>
        <end position="138"/>
    </location>
</feature>
<reference evidence="9 10" key="1">
    <citation type="submission" date="2020-08" db="EMBL/GenBank/DDBJ databases">
        <title>Sequencing the genomes of 1000 actinobacteria strains.</title>
        <authorList>
            <person name="Klenk H.-P."/>
        </authorList>
    </citation>
    <scope>NUCLEOTIDE SEQUENCE [LARGE SCALE GENOMIC DNA]</scope>
    <source>
        <strain evidence="9 10">DSM 105369</strain>
    </source>
</reference>
<feature type="domain" description="Acyl-CoA dehydrogenase/oxidase C-terminal" evidence="6">
    <location>
        <begin position="262"/>
        <end position="400"/>
    </location>
</feature>
<feature type="domain" description="Acyl-CoA oxidase/dehydrogenase middle" evidence="7">
    <location>
        <begin position="144"/>
        <end position="241"/>
    </location>
</feature>
<protein>
    <submittedName>
        <fullName evidence="9">Glutaryl-CoA dehydrogenase</fullName>
        <ecNumber evidence="9">1.3.8.6</ecNumber>
    </submittedName>
</protein>
<dbReference type="Pfam" id="PF00441">
    <property type="entry name" value="Acyl-CoA_dh_1"/>
    <property type="match status" value="1"/>
</dbReference>
<dbReference type="AlphaFoldDB" id="A0A839NG65"/>
<evidence type="ECO:0000259" key="6">
    <source>
        <dbReference type="Pfam" id="PF00441"/>
    </source>
</evidence>
<accession>A0A839NG65</accession>
<comment type="similarity">
    <text evidence="2 5">Belongs to the acyl-CoA dehydrogenase family.</text>
</comment>
<dbReference type="InterPro" id="IPR046373">
    <property type="entry name" value="Acyl-CoA_Oxase/DH_mid-dom_sf"/>
</dbReference>
<evidence type="ECO:0000313" key="10">
    <source>
        <dbReference type="Proteomes" id="UP000559182"/>
    </source>
</evidence>
<name>A0A839NG65_9MICO</name>
<dbReference type="InterPro" id="IPR037069">
    <property type="entry name" value="AcylCoA_DH/ox_N_sf"/>
</dbReference>
<keyword evidence="10" id="KW-1185">Reference proteome</keyword>
<dbReference type="InterPro" id="IPR036250">
    <property type="entry name" value="AcylCo_DH-like_C"/>
</dbReference>
<dbReference type="InterPro" id="IPR013786">
    <property type="entry name" value="AcylCoA_DH/ox_N"/>
</dbReference>
<evidence type="ECO:0000256" key="4">
    <source>
        <dbReference type="ARBA" id="ARBA00022827"/>
    </source>
</evidence>
<dbReference type="PANTHER" id="PTHR43188:SF1">
    <property type="entry name" value="ACYL-COA DEHYDROGENASE"/>
    <property type="match status" value="1"/>
</dbReference>
<evidence type="ECO:0000259" key="7">
    <source>
        <dbReference type="Pfam" id="PF02770"/>
    </source>
</evidence>
<dbReference type="Pfam" id="PF02770">
    <property type="entry name" value="Acyl-CoA_dh_M"/>
    <property type="match status" value="1"/>
</dbReference>
<dbReference type="InterPro" id="IPR045008">
    <property type="entry name" value="ACX4-like"/>
</dbReference>
<gene>
    <name evidence="9" type="ORF">FHU39_003682</name>
</gene>
<dbReference type="Pfam" id="PF02771">
    <property type="entry name" value="Acyl-CoA_dh_N"/>
    <property type="match status" value="1"/>
</dbReference>
<evidence type="ECO:0000313" key="9">
    <source>
        <dbReference type="EMBL" id="MBB2893651.1"/>
    </source>
</evidence>
<comment type="cofactor">
    <cofactor evidence="1 5">
        <name>FAD</name>
        <dbReference type="ChEBI" id="CHEBI:57692"/>
    </cofactor>
</comment>
<dbReference type="PANTHER" id="PTHR43188">
    <property type="entry name" value="ACYL-COENZYME A OXIDASE"/>
    <property type="match status" value="1"/>
</dbReference>
<dbReference type="EC" id="1.3.8.6" evidence="9"/>
<dbReference type="InterPro" id="IPR006091">
    <property type="entry name" value="Acyl-CoA_Oxase/DH_mid-dom"/>
</dbReference>
<dbReference type="Gene3D" id="1.20.140.10">
    <property type="entry name" value="Butyryl-CoA Dehydrogenase, subunit A, domain 3"/>
    <property type="match status" value="1"/>
</dbReference>
<dbReference type="RefSeq" id="WP_183322108.1">
    <property type="nucleotide sequence ID" value="NZ_JACHVQ010000003.1"/>
</dbReference>
<evidence type="ECO:0000256" key="3">
    <source>
        <dbReference type="ARBA" id="ARBA00022630"/>
    </source>
</evidence>
<dbReference type="SUPFAM" id="SSF56645">
    <property type="entry name" value="Acyl-CoA dehydrogenase NM domain-like"/>
    <property type="match status" value="1"/>
</dbReference>
<evidence type="ECO:0000256" key="1">
    <source>
        <dbReference type="ARBA" id="ARBA00001974"/>
    </source>
</evidence>
<proteinExistence type="inferred from homology"/>
<evidence type="ECO:0000259" key="8">
    <source>
        <dbReference type="Pfam" id="PF02771"/>
    </source>
</evidence>